<sequence length="249" mass="29247">MPPFSFQVAREFISAPRLEPYLQEVGYENEELALELYHWSTELEGAFHATLSFVEITLRNAIDRELKRWNSEVSSSEWTRHGVTRSQVREIAGKAIKLARDYAQKELDRKSENQNITPHHNQIIAQLTFGNLTFFFKDPGKTASKERENIRDEIWEKSLKNAFPDLNRAAGSRICEIEDGRQKLGRSLEHLRRLRNRVAHHDNLLKVKIRDEINVINSVLSKMHPDLPGFAMYKSQLRRLRREDPRRYI</sequence>
<evidence type="ECO:0000313" key="1">
    <source>
        <dbReference type="EMBL" id="MDK4307057.1"/>
    </source>
</evidence>
<gene>
    <name evidence="1" type="ORF">QPX42_05795</name>
</gene>
<dbReference type="InterPro" id="IPR011664">
    <property type="entry name" value="Abi_system_AbiD/AbiF-like"/>
</dbReference>
<dbReference type="Proteomes" id="UP001224412">
    <property type="component" value="Unassembled WGS sequence"/>
</dbReference>
<accession>A0AAP4BQ67</accession>
<dbReference type="RefSeq" id="WP_284573629.1">
    <property type="nucleotide sequence ID" value="NZ_JASNUC010000011.1"/>
</dbReference>
<name>A0AAP4BQ67_9CORY</name>
<proteinExistence type="predicted"/>
<organism evidence="1 2">
    <name type="scientific">Corynebacterium pseudodiphtheriticum</name>
    <dbReference type="NCBI Taxonomy" id="37637"/>
    <lineage>
        <taxon>Bacteria</taxon>
        <taxon>Bacillati</taxon>
        <taxon>Actinomycetota</taxon>
        <taxon>Actinomycetes</taxon>
        <taxon>Mycobacteriales</taxon>
        <taxon>Corynebacteriaceae</taxon>
        <taxon>Corynebacterium</taxon>
    </lineage>
</organism>
<comment type="caution">
    <text evidence="1">The sequence shown here is derived from an EMBL/GenBank/DDBJ whole genome shotgun (WGS) entry which is preliminary data.</text>
</comment>
<dbReference type="AlphaFoldDB" id="A0AAP4BQ67"/>
<dbReference type="Pfam" id="PF07751">
    <property type="entry name" value="Abi_2"/>
    <property type="match status" value="1"/>
</dbReference>
<protein>
    <submittedName>
        <fullName evidence="1">Abi family protein</fullName>
    </submittedName>
</protein>
<dbReference type="EMBL" id="JASNVH010000008">
    <property type="protein sequence ID" value="MDK4307057.1"/>
    <property type="molecule type" value="Genomic_DNA"/>
</dbReference>
<reference evidence="1" key="1">
    <citation type="submission" date="2023-05" db="EMBL/GenBank/DDBJ databases">
        <title>Metabolic capabilities are highly conserved among human nasal-associated Corynebacterium species in pangenomic analyses.</title>
        <authorList>
            <person name="Tran T.H."/>
            <person name="Roberts A.Q."/>
            <person name="Escapa I.F."/>
            <person name="Gao W."/>
            <person name="Conlan S."/>
            <person name="Kong H."/>
            <person name="Segre J.A."/>
            <person name="Kelly M.S."/>
            <person name="Lemon K.P."/>
        </authorList>
    </citation>
    <scope>NUCLEOTIDE SEQUENCE</scope>
    <source>
        <strain evidence="1">KPL2773</strain>
    </source>
</reference>
<evidence type="ECO:0000313" key="2">
    <source>
        <dbReference type="Proteomes" id="UP001224412"/>
    </source>
</evidence>